<dbReference type="HOGENOM" id="CLU_013540_0_0_1"/>
<gene>
    <name evidence="4" type="ORF">M378DRAFT_15465</name>
</gene>
<organism evidence="4 5">
    <name type="scientific">Amanita muscaria (strain Koide BX008)</name>
    <dbReference type="NCBI Taxonomy" id="946122"/>
    <lineage>
        <taxon>Eukaryota</taxon>
        <taxon>Fungi</taxon>
        <taxon>Dikarya</taxon>
        <taxon>Basidiomycota</taxon>
        <taxon>Agaricomycotina</taxon>
        <taxon>Agaricomycetes</taxon>
        <taxon>Agaricomycetidae</taxon>
        <taxon>Agaricales</taxon>
        <taxon>Pluteineae</taxon>
        <taxon>Amanitaceae</taxon>
        <taxon>Amanita</taxon>
    </lineage>
</organism>
<dbReference type="GO" id="GO:0005524">
    <property type="term" value="F:ATP binding"/>
    <property type="evidence" value="ECO:0007669"/>
    <property type="project" value="InterPro"/>
</dbReference>
<feature type="region of interest" description="Disordered" evidence="2">
    <location>
        <begin position="509"/>
        <end position="530"/>
    </location>
</feature>
<sequence>MSLSWNRRKDRLSSLLKSQGDEDADGLALDRLLHGQNVIGKTSRTTEIDSLRFQDKDLDLVGTLDYGQFGVVDVVTCRFDGRVYVRKSIEKRFALRTRDQCFPLFERNLLLQARKTNSEWAPRLLCAFQTLTHLKLVMDYAQGGTLWDVLESSPHNGKILEKDLRWWTPQIGNDAIRDVKPHNFVLTPDAHVLLIDFGSAAPLLPPDSNGVRRLPKRYCLVPCGTCDYISPEILKAHEEALVALEMEDEEDVVGTTPKRRAEEATEGYGLETDWWSLGAMLYELACGVAPFFASDIRQTYLKIINHERSLRFDNKAQLSNDYRDFMSRLLTHADSRLGRRNIMEITDHPVFNGVDWTSLRSLQAPPDLHLPQFTYADMPPTMGPAEAVKEDDASLSQGFAFSALFQSSSAASSTSPGISLLKRSVSGAVSSPDRASFIGFCWGPPIDAFNDTGTQEAQHESALNLGTPNPIRIPTFHHSTSPRQRIGQNTPIINPHRLSTPIRYAGLTPFGTLPRPSTIRRTAPRRTVSDREAMKQLVDCVGMSARKKVLESGRKPRILTSFNRSGSMSRKELRFVSSPIPLPDYSAAHSSMNGSYGNRQRSGSLGGLRIDTGAGAGASTEVFAVEDTDSEGPPSPSPRPGSAMSRSSGTPTVSSILSRTGSASMLMNGATSAFLTVPPLPSASEGFDGHRSMGSNISTMQENTFPEASAPPPLPSSGGRQRAATVSSSAPSVFDILEERHVLLMRDIGELEHRLSGLNRSMKRTV</sequence>
<dbReference type="Gene3D" id="1.10.510.10">
    <property type="entry name" value="Transferase(Phosphotransferase) domain 1"/>
    <property type="match status" value="1"/>
</dbReference>
<dbReference type="AlphaFoldDB" id="A0A0C2WQN3"/>
<protein>
    <recommendedName>
        <fullName evidence="3">Protein kinase domain-containing protein</fullName>
    </recommendedName>
</protein>
<dbReference type="OrthoDB" id="3359639at2759"/>
<feature type="domain" description="Protein kinase" evidence="3">
    <location>
        <begin position="58"/>
        <end position="351"/>
    </location>
</feature>
<feature type="region of interest" description="Disordered" evidence="2">
    <location>
        <begin position="626"/>
        <end position="656"/>
    </location>
</feature>
<evidence type="ECO:0000313" key="4">
    <source>
        <dbReference type="EMBL" id="KIL58558.1"/>
    </source>
</evidence>
<reference evidence="4 5" key="1">
    <citation type="submission" date="2014-04" db="EMBL/GenBank/DDBJ databases">
        <title>Evolutionary Origins and Diversification of the Mycorrhizal Mutualists.</title>
        <authorList>
            <consortium name="DOE Joint Genome Institute"/>
            <consortium name="Mycorrhizal Genomics Consortium"/>
            <person name="Kohler A."/>
            <person name="Kuo A."/>
            <person name="Nagy L.G."/>
            <person name="Floudas D."/>
            <person name="Copeland A."/>
            <person name="Barry K.W."/>
            <person name="Cichocki N."/>
            <person name="Veneault-Fourrey C."/>
            <person name="LaButti K."/>
            <person name="Lindquist E.A."/>
            <person name="Lipzen A."/>
            <person name="Lundell T."/>
            <person name="Morin E."/>
            <person name="Murat C."/>
            <person name="Riley R."/>
            <person name="Ohm R."/>
            <person name="Sun H."/>
            <person name="Tunlid A."/>
            <person name="Henrissat B."/>
            <person name="Grigoriev I.V."/>
            <person name="Hibbett D.S."/>
            <person name="Martin F."/>
        </authorList>
    </citation>
    <scope>NUCLEOTIDE SEQUENCE [LARGE SCALE GENOMIC DNA]</scope>
    <source>
        <strain evidence="4 5">Koide BX008</strain>
    </source>
</reference>
<keyword evidence="5" id="KW-1185">Reference proteome</keyword>
<evidence type="ECO:0000259" key="3">
    <source>
        <dbReference type="PROSITE" id="PS50011"/>
    </source>
</evidence>
<feature type="compositionally biased region" description="Low complexity" evidence="2">
    <location>
        <begin position="640"/>
        <end position="649"/>
    </location>
</feature>
<dbReference type="STRING" id="946122.A0A0C2WQN3"/>
<dbReference type="InterPro" id="IPR050839">
    <property type="entry name" value="Rho-assoc_Ser/Thr_Kinase"/>
</dbReference>
<name>A0A0C2WQN3_AMAMK</name>
<dbReference type="PROSITE" id="PS50011">
    <property type="entry name" value="PROTEIN_KINASE_DOM"/>
    <property type="match status" value="1"/>
</dbReference>
<evidence type="ECO:0000256" key="2">
    <source>
        <dbReference type="SAM" id="MobiDB-lite"/>
    </source>
</evidence>
<dbReference type="GO" id="GO:0031032">
    <property type="term" value="P:actomyosin structure organization"/>
    <property type="evidence" value="ECO:0007669"/>
    <property type="project" value="TreeGrafter"/>
</dbReference>
<comment type="similarity">
    <text evidence="1">Belongs to the protein kinase superfamily. STE Ser/Thr protein kinase family. COT1 subfamily.</text>
</comment>
<feature type="region of interest" description="Disordered" evidence="2">
    <location>
        <begin position="703"/>
        <end position="726"/>
    </location>
</feature>
<dbReference type="GO" id="GO:0005737">
    <property type="term" value="C:cytoplasm"/>
    <property type="evidence" value="ECO:0007669"/>
    <property type="project" value="TreeGrafter"/>
</dbReference>
<proteinExistence type="inferred from homology"/>
<dbReference type="SMART" id="SM00220">
    <property type="entry name" value="S_TKc"/>
    <property type="match status" value="1"/>
</dbReference>
<accession>A0A0C2WQN3</accession>
<dbReference type="Proteomes" id="UP000054549">
    <property type="component" value="Unassembled WGS sequence"/>
</dbReference>
<evidence type="ECO:0000256" key="1">
    <source>
        <dbReference type="ARBA" id="ARBA00038271"/>
    </source>
</evidence>
<feature type="compositionally biased region" description="Polar residues" evidence="2">
    <location>
        <begin position="591"/>
        <end position="603"/>
    </location>
</feature>
<dbReference type="GO" id="GO:0005856">
    <property type="term" value="C:cytoskeleton"/>
    <property type="evidence" value="ECO:0007669"/>
    <property type="project" value="TreeGrafter"/>
</dbReference>
<feature type="region of interest" description="Disordered" evidence="2">
    <location>
        <begin position="591"/>
        <end position="613"/>
    </location>
</feature>
<dbReference type="InterPro" id="IPR011009">
    <property type="entry name" value="Kinase-like_dom_sf"/>
</dbReference>
<dbReference type="InterPro" id="IPR000719">
    <property type="entry name" value="Prot_kinase_dom"/>
</dbReference>
<dbReference type="GO" id="GO:0004674">
    <property type="term" value="F:protein serine/threonine kinase activity"/>
    <property type="evidence" value="ECO:0007669"/>
    <property type="project" value="TreeGrafter"/>
</dbReference>
<dbReference type="PANTHER" id="PTHR22988">
    <property type="entry name" value="MYOTONIC DYSTROPHY S/T KINASE-RELATED"/>
    <property type="match status" value="1"/>
</dbReference>
<dbReference type="PANTHER" id="PTHR22988:SF75">
    <property type="entry name" value="MYOSIN-16-LIKE"/>
    <property type="match status" value="1"/>
</dbReference>
<evidence type="ECO:0000313" key="5">
    <source>
        <dbReference type="Proteomes" id="UP000054549"/>
    </source>
</evidence>
<dbReference type="Pfam" id="PF00069">
    <property type="entry name" value="Pkinase"/>
    <property type="match status" value="1"/>
</dbReference>
<dbReference type="Gene3D" id="3.30.200.20">
    <property type="entry name" value="Phosphorylase Kinase, domain 1"/>
    <property type="match status" value="1"/>
</dbReference>
<dbReference type="InParanoid" id="A0A0C2WQN3"/>
<dbReference type="SUPFAM" id="SSF56112">
    <property type="entry name" value="Protein kinase-like (PK-like)"/>
    <property type="match status" value="1"/>
</dbReference>
<dbReference type="EMBL" id="KN818335">
    <property type="protein sequence ID" value="KIL58558.1"/>
    <property type="molecule type" value="Genomic_DNA"/>
</dbReference>